<keyword evidence="3" id="KW-1003">Cell membrane</keyword>
<keyword evidence="8 10" id="KW-0472">Membrane</keyword>
<feature type="transmembrane region" description="Helical" evidence="10">
    <location>
        <begin position="26"/>
        <end position="45"/>
    </location>
</feature>
<evidence type="ECO:0000313" key="13">
    <source>
        <dbReference type="Proteomes" id="UP000019141"/>
    </source>
</evidence>
<dbReference type="GO" id="GO:0015192">
    <property type="term" value="F:L-phenylalanine transmembrane transporter activity"/>
    <property type="evidence" value="ECO:0007669"/>
    <property type="project" value="TreeGrafter"/>
</dbReference>
<dbReference type="PROSITE" id="PS50893">
    <property type="entry name" value="ABC_TRANSPORTER_2"/>
    <property type="match status" value="1"/>
</dbReference>
<feature type="region of interest" description="Disordered" evidence="9">
    <location>
        <begin position="308"/>
        <end position="332"/>
    </location>
</feature>
<evidence type="ECO:0000256" key="9">
    <source>
        <dbReference type="SAM" id="MobiDB-lite"/>
    </source>
</evidence>
<gene>
    <name evidence="12" type="ORF">ETSY1_34605</name>
</gene>
<dbReference type="GO" id="GO:0005524">
    <property type="term" value="F:ATP binding"/>
    <property type="evidence" value="ECO:0007669"/>
    <property type="project" value="UniProtKB-KW"/>
</dbReference>
<dbReference type="AlphaFoldDB" id="W4LAZ8"/>
<keyword evidence="4 10" id="KW-0812">Transmembrane</keyword>
<dbReference type="PANTHER" id="PTHR45772">
    <property type="entry name" value="CONSERVED COMPONENT OF ABC TRANSPORTER FOR NATURAL AMINO ACIDS-RELATED"/>
    <property type="match status" value="1"/>
</dbReference>
<evidence type="ECO:0000256" key="4">
    <source>
        <dbReference type="ARBA" id="ARBA00022692"/>
    </source>
</evidence>
<keyword evidence="2" id="KW-0813">Transport</keyword>
<dbReference type="GO" id="GO:0005886">
    <property type="term" value="C:plasma membrane"/>
    <property type="evidence" value="ECO:0007669"/>
    <property type="project" value="UniProtKB-SubCell"/>
</dbReference>
<evidence type="ECO:0000313" key="12">
    <source>
        <dbReference type="EMBL" id="ETW94491.1"/>
    </source>
</evidence>
<feature type="transmembrane region" description="Helical" evidence="10">
    <location>
        <begin position="52"/>
        <end position="69"/>
    </location>
</feature>
<dbReference type="InterPro" id="IPR027417">
    <property type="entry name" value="P-loop_NTPase"/>
</dbReference>
<feature type="domain" description="ABC transporter" evidence="11">
    <location>
        <begin position="342"/>
        <end position="575"/>
    </location>
</feature>
<dbReference type="SMART" id="SM00382">
    <property type="entry name" value="AAA"/>
    <property type="match status" value="1"/>
</dbReference>
<feature type="transmembrane region" description="Helical" evidence="10">
    <location>
        <begin position="227"/>
        <end position="258"/>
    </location>
</feature>
<dbReference type="InterPro" id="IPR032823">
    <property type="entry name" value="BCA_ABC_TP_C"/>
</dbReference>
<dbReference type="GO" id="GO:0042941">
    <property type="term" value="P:D-alanine transmembrane transport"/>
    <property type="evidence" value="ECO:0007669"/>
    <property type="project" value="TreeGrafter"/>
</dbReference>
<dbReference type="InterPro" id="IPR043428">
    <property type="entry name" value="LivM-like"/>
</dbReference>
<dbReference type="EMBL" id="AZHW01001059">
    <property type="protein sequence ID" value="ETW94491.1"/>
    <property type="molecule type" value="Genomic_DNA"/>
</dbReference>
<dbReference type="InterPro" id="IPR003593">
    <property type="entry name" value="AAA+_ATPase"/>
</dbReference>
<keyword evidence="7 10" id="KW-1133">Transmembrane helix</keyword>
<dbReference type="Pfam" id="PF12399">
    <property type="entry name" value="BCA_ABC_TP_C"/>
    <property type="match status" value="1"/>
</dbReference>
<dbReference type="HOGENOM" id="CLU_006313_3_1_7"/>
<evidence type="ECO:0000256" key="8">
    <source>
        <dbReference type="ARBA" id="ARBA00023136"/>
    </source>
</evidence>
<dbReference type="GO" id="GO:0015808">
    <property type="term" value="P:L-alanine transport"/>
    <property type="evidence" value="ECO:0007669"/>
    <property type="project" value="TreeGrafter"/>
</dbReference>
<keyword evidence="6" id="KW-0067">ATP-binding</keyword>
<comment type="subcellular location">
    <subcellularLocation>
        <location evidence="1">Cell membrane</location>
        <topology evidence="1">Multi-pass membrane protein</topology>
    </subcellularLocation>
</comment>
<dbReference type="GO" id="GO:1903805">
    <property type="term" value="P:L-valine import across plasma membrane"/>
    <property type="evidence" value="ECO:0007669"/>
    <property type="project" value="TreeGrafter"/>
</dbReference>
<dbReference type="GO" id="GO:0005304">
    <property type="term" value="F:L-valine transmembrane transporter activity"/>
    <property type="evidence" value="ECO:0007669"/>
    <property type="project" value="TreeGrafter"/>
</dbReference>
<sequence length="584" mass="63836">MLLVLAVGIGLSLVFQERYHHRILQLTMAWATMGLAWNIISGYAGQLSLGHQVFFGLGAYTTTLLMVYWRITPWLGLFASMAVGVLAAVLIGLPTFRLAGIYFALATLAYPLTLQIVMDYLGYQEVTLPFIREQPLIYWQFSQPQAYSYMFLGLLMLTLLLSYGIERTRIGYYLRAIKENEQAAAAMGVNVSRYKMFAYILSSLPASALGGLFVHAILYVATPPDTFGVFVIIETLTVAIVGGVATMWGPLIGSAIMIPLGEVLDSRWGDTYPGIQRIAFGVALVLVILLAREGLYWKLRDWFRRPSDTDEPAASPTLAPEARPSADSAPLRPVSQTGDAIMSVQGISKAFVGLQALSDVTFEVYPGEILGVIGPNGAGKTTLFNVLNGFLPADAGSVTFQGQRLTSLSPDAICKRGVGRTFQVVQPFARLPVLENVMIGAFAHLADVKTARQRADEALARVGFDTTTASRQATGLTTLDLRMMELARCLATQPQLILMDEPLAGLSGDGVDVMMQLVRRLRQQDVTVVIIEHTMQALVQLTDRLVVLDHGEKVAEGAPEAVTRQPQVIEAYLGKRWLSQREGE</sequence>
<dbReference type="CDD" id="cd03219">
    <property type="entry name" value="ABC_Mj1267_LivG_branched"/>
    <property type="match status" value="1"/>
</dbReference>
<feature type="transmembrane region" description="Helical" evidence="10">
    <location>
        <begin position="278"/>
        <end position="297"/>
    </location>
</feature>
<protein>
    <recommendedName>
        <fullName evidence="11">ABC transporter domain-containing protein</fullName>
    </recommendedName>
</protein>
<dbReference type="SUPFAM" id="SSF52540">
    <property type="entry name" value="P-loop containing nucleoside triphosphate hydrolases"/>
    <property type="match status" value="1"/>
</dbReference>
<dbReference type="PANTHER" id="PTHR45772:SF7">
    <property type="entry name" value="AMINO ACID ABC TRANSPORTER ATP-BINDING PROTEIN"/>
    <property type="match status" value="1"/>
</dbReference>
<feature type="transmembrane region" description="Helical" evidence="10">
    <location>
        <begin position="146"/>
        <end position="165"/>
    </location>
</feature>
<evidence type="ECO:0000259" key="11">
    <source>
        <dbReference type="PROSITE" id="PS50893"/>
    </source>
</evidence>
<comment type="caution">
    <text evidence="12">The sequence shown here is derived from an EMBL/GenBank/DDBJ whole genome shotgun (WGS) entry which is preliminary data.</text>
</comment>
<dbReference type="InterPro" id="IPR051120">
    <property type="entry name" value="ABC_AA/LPS_Transport"/>
</dbReference>
<evidence type="ECO:0000256" key="7">
    <source>
        <dbReference type="ARBA" id="ARBA00022989"/>
    </source>
</evidence>
<name>W4LAZ8_ENTF1</name>
<dbReference type="InterPro" id="IPR001851">
    <property type="entry name" value="ABC_transp_permease"/>
</dbReference>
<reference evidence="12 13" key="1">
    <citation type="journal article" date="2014" name="Nature">
        <title>An environmental bacterial taxon with a large and distinct metabolic repertoire.</title>
        <authorList>
            <person name="Wilson M.C."/>
            <person name="Mori T."/>
            <person name="Ruckert C."/>
            <person name="Uria A.R."/>
            <person name="Helf M.J."/>
            <person name="Takada K."/>
            <person name="Gernert C."/>
            <person name="Steffens U.A."/>
            <person name="Heycke N."/>
            <person name="Schmitt S."/>
            <person name="Rinke C."/>
            <person name="Helfrich E.J."/>
            <person name="Brachmann A.O."/>
            <person name="Gurgui C."/>
            <person name="Wakimoto T."/>
            <person name="Kracht M."/>
            <person name="Crusemann M."/>
            <person name="Hentschel U."/>
            <person name="Abe I."/>
            <person name="Matsunaga S."/>
            <person name="Kalinowski J."/>
            <person name="Takeyama H."/>
            <person name="Piel J."/>
        </authorList>
    </citation>
    <scope>NUCLEOTIDE SEQUENCE [LARGE SCALE GENOMIC DNA]</scope>
    <source>
        <strain evidence="13">TSY1</strain>
    </source>
</reference>
<feature type="transmembrane region" description="Helical" evidence="10">
    <location>
        <begin position="197"/>
        <end position="221"/>
    </location>
</feature>
<organism evidence="12 13">
    <name type="scientific">Entotheonella factor</name>
    <dbReference type="NCBI Taxonomy" id="1429438"/>
    <lineage>
        <taxon>Bacteria</taxon>
        <taxon>Pseudomonadati</taxon>
        <taxon>Nitrospinota/Tectimicrobiota group</taxon>
        <taxon>Candidatus Tectimicrobiota</taxon>
        <taxon>Candidatus Entotheonellia</taxon>
        <taxon>Candidatus Entotheonellales</taxon>
        <taxon>Candidatus Entotheonellaceae</taxon>
        <taxon>Candidatus Entotheonella</taxon>
    </lineage>
</organism>
<dbReference type="Pfam" id="PF02653">
    <property type="entry name" value="BPD_transp_2"/>
    <property type="match status" value="1"/>
</dbReference>
<proteinExistence type="predicted"/>
<dbReference type="CDD" id="cd06581">
    <property type="entry name" value="TM_PBP1_LivM_like"/>
    <property type="match status" value="1"/>
</dbReference>
<evidence type="ECO:0000256" key="3">
    <source>
        <dbReference type="ARBA" id="ARBA00022475"/>
    </source>
</evidence>
<evidence type="ECO:0000256" key="5">
    <source>
        <dbReference type="ARBA" id="ARBA00022741"/>
    </source>
</evidence>
<evidence type="ECO:0000256" key="2">
    <source>
        <dbReference type="ARBA" id="ARBA00022448"/>
    </source>
</evidence>
<dbReference type="InterPro" id="IPR003439">
    <property type="entry name" value="ABC_transporter-like_ATP-bd"/>
</dbReference>
<accession>W4LAZ8</accession>
<keyword evidence="5" id="KW-0547">Nucleotide-binding</keyword>
<dbReference type="PATRIC" id="fig|1429438.4.peg.6516"/>
<dbReference type="Proteomes" id="UP000019141">
    <property type="component" value="Unassembled WGS sequence"/>
</dbReference>
<evidence type="ECO:0000256" key="10">
    <source>
        <dbReference type="SAM" id="Phobius"/>
    </source>
</evidence>
<dbReference type="GO" id="GO:0016887">
    <property type="term" value="F:ATP hydrolysis activity"/>
    <property type="evidence" value="ECO:0007669"/>
    <property type="project" value="InterPro"/>
</dbReference>
<dbReference type="Pfam" id="PF00005">
    <property type="entry name" value="ABC_tran"/>
    <property type="match status" value="1"/>
</dbReference>
<dbReference type="GO" id="GO:1903806">
    <property type="term" value="P:L-isoleucine import across plasma membrane"/>
    <property type="evidence" value="ECO:0007669"/>
    <property type="project" value="TreeGrafter"/>
</dbReference>
<feature type="transmembrane region" description="Helical" evidence="10">
    <location>
        <begin position="75"/>
        <end position="93"/>
    </location>
</feature>
<dbReference type="Gene3D" id="3.40.50.300">
    <property type="entry name" value="P-loop containing nucleotide triphosphate hydrolases"/>
    <property type="match status" value="1"/>
</dbReference>
<evidence type="ECO:0000256" key="1">
    <source>
        <dbReference type="ARBA" id="ARBA00004651"/>
    </source>
</evidence>
<evidence type="ECO:0000256" key="6">
    <source>
        <dbReference type="ARBA" id="ARBA00022840"/>
    </source>
</evidence>
<feature type="transmembrane region" description="Helical" evidence="10">
    <location>
        <begin position="100"/>
        <end position="118"/>
    </location>
</feature>
<keyword evidence="13" id="KW-1185">Reference proteome</keyword>
<dbReference type="GO" id="GO:0015188">
    <property type="term" value="F:L-isoleucine transmembrane transporter activity"/>
    <property type="evidence" value="ECO:0007669"/>
    <property type="project" value="TreeGrafter"/>
</dbReference>